<protein>
    <submittedName>
        <fullName evidence="1">Phosphoglycolate phosphatase</fullName>
    </submittedName>
</protein>
<proteinExistence type="predicted"/>
<evidence type="ECO:0000313" key="2">
    <source>
        <dbReference type="Proteomes" id="UP001058074"/>
    </source>
</evidence>
<evidence type="ECO:0000313" key="1">
    <source>
        <dbReference type="EMBL" id="GKX65413.1"/>
    </source>
</evidence>
<name>A0ACB5R8S1_9CLOT</name>
<sequence>MYKAVIFDLDGTLLNSLGDLAAASNYGLKKCGYKVHDVDKYKTFVGDGRYKLIERVLPEEERTPETIDKVLTLFNEYYGEHMIDMTKPYEGIAQLLDELKAKGINIAVVSNKPHEFTTEIVTKFFGDRFDIIFGHREGYKAKPDPAAVLEVIREFGFAKEECLYVGDSNVDIKTAKNSGLKSVGVLWGFRSKEELEKEGADYIAANVEELKNLI</sequence>
<organism evidence="1 2">
    <name type="scientific">Inconstantimicrobium mannanitabidum</name>
    <dbReference type="NCBI Taxonomy" id="1604901"/>
    <lineage>
        <taxon>Bacteria</taxon>
        <taxon>Bacillati</taxon>
        <taxon>Bacillota</taxon>
        <taxon>Clostridia</taxon>
        <taxon>Eubacteriales</taxon>
        <taxon>Clostridiaceae</taxon>
        <taxon>Inconstantimicrobium</taxon>
    </lineage>
</organism>
<keyword evidence="2" id="KW-1185">Reference proteome</keyword>
<dbReference type="EMBL" id="BROD01000001">
    <property type="protein sequence ID" value="GKX65413.1"/>
    <property type="molecule type" value="Genomic_DNA"/>
</dbReference>
<reference evidence="1" key="1">
    <citation type="journal article" date="2025" name="Int. J. Syst. Evol. Microbiol.">
        <title>Inconstantimicrobium mannanitabidum sp. nov., a novel member of the family Clostridiaceae isolated from anoxic soil under the treatment of reductive soil disinfestation.</title>
        <authorList>
            <person name="Ueki A."/>
            <person name="Tonouchi A."/>
            <person name="Honma S."/>
            <person name="Kaku N."/>
            <person name="Ueki K."/>
        </authorList>
    </citation>
    <scope>NUCLEOTIDE SEQUENCE</scope>
    <source>
        <strain evidence="1">TW13</strain>
    </source>
</reference>
<accession>A0ACB5R8S1</accession>
<dbReference type="Proteomes" id="UP001058074">
    <property type="component" value="Unassembled WGS sequence"/>
</dbReference>
<gene>
    <name evidence="1" type="ORF">rsdtw13_06710</name>
</gene>
<comment type="caution">
    <text evidence="1">The sequence shown here is derived from an EMBL/GenBank/DDBJ whole genome shotgun (WGS) entry which is preliminary data.</text>
</comment>